<protein>
    <recommendedName>
        <fullName evidence="4">Cell division protein FtsL</fullName>
    </recommendedName>
</protein>
<dbReference type="RefSeq" id="WP_095446969.1">
    <property type="nucleotide sequence ID" value="NZ_CP022604.1"/>
</dbReference>
<reference evidence="2 3" key="1">
    <citation type="submission" date="2017-07" db="EMBL/GenBank/DDBJ databases">
        <title>Phylogenetic study on the rhizospheric bacterium Ochrobactrum sp. A44.</title>
        <authorList>
            <person name="Krzyzanowska D.M."/>
            <person name="Ossowicki A."/>
            <person name="Rajewska M."/>
            <person name="Maciag T."/>
            <person name="Kaczynski Z."/>
            <person name="Czerwicka M."/>
            <person name="Jafra S."/>
        </authorList>
    </citation>
    <scope>NUCLEOTIDE SEQUENCE [LARGE SCALE GENOMIC DNA]</scope>
    <source>
        <strain evidence="2 3">A44</strain>
    </source>
</reference>
<proteinExistence type="predicted"/>
<sequence>MLRTFELIMIAAMLVAATITYTIKYDAERQIAVIAKLKRQIDSEKDTITLLRADWALMTQPGRLQSLVGVYSEELKLQPIEAEQLAMGVQDIPERQLDDIQKLISGSDELVASGVLVPDATTTGSIKKNGARH</sequence>
<evidence type="ECO:0008006" key="4">
    <source>
        <dbReference type="Google" id="ProtNLM"/>
    </source>
</evidence>
<evidence type="ECO:0000313" key="2">
    <source>
        <dbReference type="EMBL" id="ASV85265.1"/>
    </source>
</evidence>
<gene>
    <name evidence="2" type="ORF">CES85_1576</name>
</gene>
<keyword evidence="1" id="KW-0175">Coiled coil</keyword>
<organism evidence="2 3">
    <name type="scientific">Ochrobactrum quorumnocens</name>
    <dbReference type="NCBI Taxonomy" id="271865"/>
    <lineage>
        <taxon>Bacteria</taxon>
        <taxon>Pseudomonadati</taxon>
        <taxon>Pseudomonadota</taxon>
        <taxon>Alphaproteobacteria</taxon>
        <taxon>Hyphomicrobiales</taxon>
        <taxon>Brucellaceae</taxon>
        <taxon>Brucella/Ochrobactrum group</taxon>
        <taxon>Ochrobactrum</taxon>
    </lineage>
</organism>
<evidence type="ECO:0000313" key="3">
    <source>
        <dbReference type="Proteomes" id="UP000215256"/>
    </source>
</evidence>
<evidence type="ECO:0000256" key="1">
    <source>
        <dbReference type="SAM" id="Coils"/>
    </source>
</evidence>
<dbReference type="OrthoDB" id="7165680at2"/>
<dbReference type="KEGG" id="och:CES85_1576"/>
<dbReference type="Proteomes" id="UP000215256">
    <property type="component" value="Chromosome 1"/>
</dbReference>
<dbReference type="AlphaFoldDB" id="A0A248UEW6"/>
<feature type="coiled-coil region" evidence="1">
    <location>
        <begin position="27"/>
        <end position="54"/>
    </location>
</feature>
<accession>A0A248UEW6</accession>
<name>A0A248UEW6_9HYPH</name>
<dbReference type="EMBL" id="CP022604">
    <property type="protein sequence ID" value="ASV85265.1"/>
    <property type="molecule type" value="Genomic_DNA"/>
</dbReference>